<dbReference type="GO" id="GO:0004843">
    <property type="term" value="F:cysteine-type deubiquitinase activity"/>
    <property type="evidence" value="ECO:0007669"/>
    <property type="project" value="UniProtKB-EC"/>
</dbReference>
<name>A0ABR3YF27_9EURO</name>
<feature type="domain" description="NmrA-like" evidence="3">
    <location>
        <begin position="3"/>
        <end position="276"/>
    </location>
</feature>
<dbReference type="Proteomes" id="UP001583193">
    <property type="component" value="Unassembled WGS sequence"/>
</dbReference>
<sequence>MTAVLITGATGKQGGSVVQNLLAQNAPFDILAVTRRADSTAAQKLAQQSTRVKIVEGNLDDPAAIFENAKSKTSSSIWGVFSVQAADPRNDSERRQGIALVDESIRQGVKLFVYSSVDRGGEASINNPTEVPHFIYKHEIEKHLIDKSKDAGMDWVVLRPTAFFDNLTPDYFGRVFATAWQMSLNGKPLQLIATSDIGFFAARAFMSPEECKGKFFSLAGDELTYDQMATIFKQKTGKDVPTTYRIPVWLMMKAVKELGVMFKWFKDEGYGADIAALRAINPQLKDFGTWLETESAFKS</sequence>
<evidence type="ECO:0000256" key="1">
    <source>
        <dbReference type="ARBA" id="ARBA00006328"/>
    </source>
</evidence>
<comment type="caution">
    <text evidence="4">The sequence shown here is derived from an EMBL/GenBank/DDBJ whole genome shotgun (WGS) entry which is preliminary data.</text>
</comment>
<evidence type="ECO:0000313" key="4">
    <source>
        <dbReference type="EMBL" id="KAL1886625.1"/>
    </source>
</evidence>
<organism evidence="4 5">
    <name type="scientific">Paecilomyces lecythidis</name>
    <dbReference type="NCBI Taxonomy" id="3004212"/>
    <lineage>
        <taxon>Eukaryota</taxon>
        <taxon>Fungi</taxon>
        <taxon>Dikarya</taxon>
        <taxon>Ascomycota</taxon>
        <taxon>Pezizomycotina</taxon>
        <taxon>Eurotiomycetes</taxon>
        <taxon>Eurotiomycetidae</taxon>
        <taxon>Eurotiales</taxon>
        <taxon>Thermoascaceae</taxon>
        <taxon>Paecilomyces</taxon>
    </lineage>
</organism>
<evidence type="ECO:0000256" key="2">
    <source>
        <dbReference type="ARBA" id="ARBA00022857"/>
    </source>
</evidence>
<dbReference type="Pfam" id="PF05368">
    <property type="entry name" value="NmrA"/>
    <property type="match status" value="1"/>
</dbReference>
<keyword evidence="2" id="KW-0521">NADP</keyword>
<accession>A0ABR3YF27</accession>
<keyword evidence="4" id="KW-0378">Hydrolase</keyword>
<evidence type="ECO:0000313" key="5">
    <source>
        <dbReference type="Proteomes" id="UP001583193"/>
    </source>
</evidence>
<dbReference type="Gene3D" id="3.40.50.720">
    <property type="entry name" value="NAD(P)-binding Rossmann-like Domain"/>
    <property type="match status" value="1"/>
</dbReference>
<dbReference type="InterPro" id="IPR036291">
    <property type="entry name" value="NAD(P)-bd_dom_sf"/>
</dbReference>
<dbReference type="EMBL" id="JAVDPF010000001">
    <property type="protein sequence ID" value="KAL1886625.1"/>
    <property type="molecule type" value="Genomic_DNA"/>
</dbReference>
<dbReference type="InterPro" id="IPR008030">
    <property type="entry name" value="NmrA-like"/>
</dbReference>
<dbReference type="Gene3D" id="3.90.25.10">
    <property type="entry name" value="UDP-galactose 4-epimerase, domain 1"/>
    <property type="match status" value="1"/>
</dbReference>
<dbReference type="PANTHER" id="PTHR42748:SF7">
    <property type="entry name" value="NMRA LIKE REDOX SENSOR 1-RELATED"/>
    <property type="match status" value="1"/>
</dbReference>
<dbReference type="SUPFAM" id="SSF51735">
    <property type="entry name" value="NAD(P)-binding Rossmann-fold domains"/>
    <property type="match status" value="1"/>
</dbReference>
<protein>
    <submittedName>
        <fullName evidence="4">Ubiquitin carboxyl-terminal hydrolase isozyme L3</fullName>
        <ecNumber evidence="4">3.4.19.12</ecNumber>
    </submittedName>
</protein>
<dbReference type="PANTHER" id="PTHR42748">
    <property type="entry name" value="NITROGEN METABOLITE REPRESSION PROTEIN NMRA FAMILY MEMBER"/>
    <property type="match status" value="1"/>
</dbReference>
<keyword evidence="5" id="KW-1185">Reference proteome</keyword>
<reference evidence="4 5" key="1">
    <citation type="journal article" date="2024" name="IMA Fungus">
        <title>IMA Genome - F19 : A genome assembly and annotation guide to empower mycologists, including annotated draft genome sequences of Ceratocystis pirilliformis, Diaporthe australafricana, Fusarium ophioides, Paecilomyces lecythidis, and Sporothrix stenoceras.</title>
        <authorList>
            <person name="Aylward J."/>
            <person name="Wilson A.M."/>
            <person name="Visagie C.M."/>
            <person name="Spraker J."/>
            <person name="Barnes I."/>
            <person name="Buitendag C."/>
            <person name="Ceriani C."/>
            <person name="Del Mar Angel L."/>
            <person name="du Plessis D."/>
            <person name="Fuchs T."/>
            <person name="Gasser K."/>
            <person name="Kramer D."/>
            <person name="Li W."/>
            <person name="Munsamy K."/>
            <person name="Piso A."/>
            <person name="Price J.L."/>
            <person name="Sonnekus B."/>
            <person name="Thomas C."/>
            <person name="van der Nest A."/>
            <person name="van Dijk A."/>
            <person name="van Heerden A."/>
            <person name="van Vuuren N."/>
            <person name="Yilmaz N."/>
            <person name="Duong T.A."/>
            <person name="van der Merwe N.A."/>
            <person name="Wingfield M.J."/>
            <person name="Wingfield B.D."/>
        </authorList>
    </citation>
    <scope>NUCLEOTIDE SEQUENCE [LARGE SCALE GENOMIC DNA]</scope>
    <source>
        <strain evidence="4 5">CMW 18167</strain>
    </source>
</reference>
<dbReference type="InterPro" id="IPR051164">
    <property type="entry name" value="NmrA-like_oxidored"/>
</dbReference>
<proteinExistence type="inferred from homology"/>
<comment type="similarity">
    <text evidence="1">Belongs to the NmrA-type oxidoreductase family.</text>
</comment>
<evidence type="ECO:0000259" key="3">
    <source>
        <dbReference type="Pfam" id="PF05368"/>
    </source>
</evidence>
<gene>
    <name evidence="4" type="primary">UCHL3</name>
    <name evidence="4" type="ORF">Plec18167_000557</name>
</gene>
<dbReference type="EC" id="3.4.19.12" evidence="4"/>